<dbReference type="GO" id="GO:0003677">
    <property type="term" value="F:DNA binding"/>
    <property type="evidence" value="ECO:0007669"/>
    <property type="project" value="UniProtKB-KW"/>
</dbReference>
<evidence type="ECO:0000313" key="16">
    <source>
        <dbReference type="Proteomes" id="UP000253472"/>
    </source>
</evidence>
<evidence type="ECO:0000256" key="7">
    <source>
        <dbReference type="ARBA" id="ARBA00023235"/>
    </source>
</evidence>
<evidence type="ECO:0000256" key="8">
    <source>
        <dbReference type="ARBA" id="ARBA00034617"/>
    </source>
</evidence>
<comment type="catalytic activity">
    <reaction evidence="8">
        <text>Couples ATP hydrolysis with the unwinding of duplex DNA by translocating in the 3'-5' direction.</text>
        <dbReference type="EC" id="5.6.2.4"/>
    </reaction>
</comment>
<gene>
    <name evidence="15" type="primary">SRS2_1</name>
    <name evidence="15" type="ORF">Cantr_06333</name>
</gene>
<dbReference type="GO" id="GO:0005634">
    <property type="term" value="C:nucleus"/>
    <property type="evidence" value="ECO:0007669"/>
    <property type="project" value="TreeGrafter"/>
</dbReference>
<dbReference type="CDD" id="cd17932">
    <property type="entry name" value="DEXQc_UvrD"/>
    <property type="match status" value="1"/>
</dbReference>
<dbReference type="AlphaFoldDB" id="A0A367XVW0"/>
<keyword evidence="3 11" id="KW-0378">Hydrolase</keyword>
<feature type="region of interest" description="Disordered" evidence="12">
    <location>
        <begin position="814"/>
        <end position="836"/>
    </location>
</feature>
<comment type="similarity">
    <text evidence="1">Belongs to the helicase family. UvrD subfamily.</text>
</comment>
<dbReference type="PROSITE" id="PS51198">
    <property type="entry name" value="UVRD_HELICASE_ATP_BIND"/>
    <property type="match status" value="1"/>
</dbReference>
<dbReference type="OrthoDB" id="1470711at2759"/>
<dbReference type="InterPro" id="IPR014017">
    <property type="entry name" value="DNA_helicase_UvrD-like_C"/>
</dbReference>
<comment type="catalytic activity">
    <reaction evidence="10">
        <text>ATP + H2O = ADP + phosphate + H(+)</text>
        <dbReference type="Rhea" id="RHEA:13065"/>
        <dbReference type="ChEBI" id="CHEBI:15377"/>
        <dbReference type="ChEBI" id="CHEBI:15378"/>
        <dbReference type="ChEBI" id="CHEBI:30616"/>
        <dbReference type="ChEBI" id="CHEBI:43474"/>
        <dbReference type="ChEBI" id="CHEBI:456216"/>
        <dbReference type="EC" id="5.6.2.4"/>
    </reaction>
</comment>
<dbReference type="CDD" id="cd18807">
    <property type="entry name" value="SF1_C_UvrD"/>
    <property type="match status" value="1"/>
</dbReference>
<feature type="region of interest" description="Disordered" evidence="12">
    <location>
        <begin position="614"/>
        <end position="641"/>
    </location>
</feature>
<proteinExistence type="inferred from homology"/>
<evidence type="ECO:0000259" key="14">
    <source>
        <dbReference type="PROSITE" id="PS51217"/>
    </source>
</evidence>
<feature type="domain" description="UvrD-like helicase ATP-binding" evidence="13">
    <location>
        <begin position="15"/>
        <end position="324"/>
    </location>
</feature>
<dbReference type="Pfam" id="PF13361">
    <property type="entry name" value="UvrD_C"/>
    <property type="match status" value="1"/>
</dbReference>
<dbReference type="InterPro" id="IPR027417">
    <property type="entry name" value="P-loop_NTPase"/>
</dbReference>
<dbReference type="Gene3D" id="3.40.50.300">
    <property type="entry name" value="P-loop containing nucleotide triphosphate hydrolases"/>
    <property type="match status" value="2"/>
</dbReference>
<keyword evidence="4 11" id="KW-0347">Helicase</keyword>
<feature type="compositionally biased region" description="Basic residues" evidence="12">
    <location>
        <begin position="819"/>
        <end position="829"/>
    </location>
</feature>
<evidence type="ECO:0000256" key="1">
    <source>
        <dbReference type="ARBA" id="ARBA00009922"/>
    </source>
</evidence>
<accession>A0A367XVW0</accession>
<evidence type="ECO:0000256" key="6">
    <source>
        <dbReference type="ARBA" id="ARBA00023125"/>
    </source>
</evidence>
<dbReference type="InterPro" id="IPR013986">
    <property type="entry name" value="DExx_box_DNA_helicase_dom_sf"/>
</dbReference>
<dbReference type="Pfam" id="PF00580">
    <property type="entry name" value="UvrD-helicase"/>
    <property type="match status" value="1"/>
</dbReference>
<keyword evidence="5 11" id="KW-0067">ATP-binding</keyword>
<dbReference type="EC" id="5.6.2.4" evidence="9"/>
<feature type="binding site" evidence="11">
    <location>
        <begin position="36"/>
        <end position="43"/>
    </location>
    <ligand>
        <name>ATP</name>
        <dbReference type="ChEBI" id="CHEBI:30616"/>
    </ligand>
</feature>
<organism evidence="15 16">
    <name type="scientific">Candida viswanathii</name>
    <dbReference type="NCBI Taxonomy" id="5486"/>
    <lineage>
        <taxon>Eukaryota</taxon>
        <taxon>Fungi</taxon>
        <taxon>Dikarya</taxon>
        <taxon>Ascomycota</taxon>
        <taxon>Saccharomycotina</taxon>
        <taxon>Pichiomycetes</taxon>
        <taxon>Debaryomycetaceae</taxon>
        <taxon>Candida/Lodderomyces clade</taxon>
        <taxon>Candida</taxon>
    </lineage>
</organism>
<evidence type="ECO:0000256" key="10">
    <source>
        <dbReference type="ARBA" id="ARBA00048988"/>
    </source>
</evidence>
<sequence>MKVSKEEILQRIVGSLNQRQRQAVTSPSQGRLQIIAGPGTGKTKLLVSRVAHLLIVDKIKPDNMIVTTFTKKAANEMTDRLHKLLAGTDISIEKLIIGTFHSICYRIIKRYGKVLGLQNYTIADERDKTQLLLKMIEDLDAREVELLDDMSFKTTGFLKSGKTNAKYHGFDVPTIVKKISSLKSKAIMPDMYAAQADCNKALSFFYFKYQSVLAENQKLDFDDCLLKCHQLVKQYPVLNYIKHVLVDEFQDTNEIQLQLMFHFAQGHMSSPEFQHNVTIVGDPDQSIYAFRDAQSINFKKMEDHYVKMGLPVTKITLDENYRSTTDILQLSETVMRQQLGRQIKNLKSQRDCSLKPVYNSLKSSAEEAQWITYQIEHLLALPNSPIKCSDIAILVRAAFQTRALETELVKHGIPYRMIRGKAFWDRKEVQAIMDYLKVCGDEHDLVSVLRTLNYPKRSLGPKTLDKISDYVQLRRNGYGASVHDCLRALANNTDRSIKLSPKNRENLKEYVQMIDNAQARLATMEICEGEALCAEAELLFQGIYQDSTLSKEYLDENEKRLNVEEVGKQLRDFVPREETLPDFIGSTDDDIVKDERNFVLQFIESIGLYESDDVVEKNRNNEEDNGDENSTTGDSKGVSVSTIHGSKGLEWPVVFVPGLSEGLLPASFALRSTETSSLEPVHEERRCFYVATTRAKTLLYISSYTEYSESFYGRSICEESRFITDMKSKDNSAMKSYQLAFKNMANLQMLYELLENPELFDGNFRLDEFYRTYQKAFKRYANGQPMTFGARANSSKPQDDNVFGGFQSAALGLASQNANKRKKDTKKLNKAPPYIPSRATKKTKRVIGRINLDNMRHIFDAVFEDKHQQQDTTNTSVKDESDDIVEISSLEFASSSDSSVKVEVQASSAPVTKTNLGYFELPDDKD</sequence>
<dbReference type="EMBL" id="QLNQ01000028">
    <property type="protein sequence ID" value="RCK57756.1"/>
    <property type="molecule type" value="Genomic_DNA"/>
</dbReference>
<dbReference type="Proteomes" id="UP000253472">
    <property type="component" value="Unassembled WGS sequence"/>
</dbReference>
<evidence type="ECO:0000256" key="9">
    <source>
        <dbReference type="ARBA" id="ARBA00034808"/>
    </source>
</evidence>
<dbReference type="PANTHER" id="PTHR11070:SF2">
    <property type="entry name" value="ATP-DEPENDENT DNA HELICASE SRS2"/>
    <property type="match status" value="1"/>
</dbReference>
<dbReference type="GO" id="GO:0005524">
    <property type="term" value="F:ATP binding"/>
    <property type="evidence" value="ECO:0007669"/>
    <property type="project" value="UniProtKB-UniRule"/>
</dbReference>
<dbReference type="InterPro" id="IPR014016">
    <property type="entry name" value="UvrD-like_ATP-bd"/>
</dbReference>
<feature type="compositionally biased region" description="Polar residues" evidence="12">
    <location>
        <begin position="630"/>
        <end position="641"/>
    </location>
</feature>
<evidence type="ECO:0000256" key="11">
    <source>
        <dbReference type="PROSITE-ProRule" id="PRU00560"/>
    </source>
</evidence>
<keyword evidence="7" id="KW-0413">Isomerase</keyword>
<evidence type="ECO:0000256" key="4">
    <source>
        <dbReference type="ARBA" id="ARBA00022806"/>
    </source>
</evidence>
<evidence type="ECO:0000256" key="3">
    <source>
        <dbReference type="ARBA" id="ARBA00022801"/>
    </source>
</evidence>
<name>A0A367XVW0_9ASCO</name>
<keyword evidence="2 11" id="KW-0547">Nucleotide-binding</keyword>
<evidence type="ECO:0000256" key="2">
    <source>
        <dbReference type="ARBA" id="ARBA00022741"/>
    </source>
</evidence>
<protein>
    <recommendedName>
        <fullName evidence="9">DNA 3'-5' helicase</fullName>
        <ecNumber evidence="9">5.6.2.4</ecNumber>
    </recommendedName>
</protein>
<dbReference type="SUPFAM" id="SSF52540">
    <property type="entry name" value="P-loop containing nucleoside triphosphate hydrolases"/>
    <property type="match status" value="1"/>
</dbReference>
<dbReference type="InterPro" id="IPR000212">
    <property type="entry name" value="DNA_helicase_UvrD/REP"/>
</dbReference>
<feature type="domain" description="UvrD-like helicase C-terminal" evidence="14">
    <location>
        <begin position="325"/>
        <end position="648"/>
    </location>
</feature>
<keyword evidence="16" id="KW-1185">Reference proteome</keyword>
<comment type="caution">
    <text evidence="15">The sequence shown here is derived from an EMBL/GenBank/DDBJ whole genome shotgun (WGS) entry which is preliminary data.</text>
</comment>
<dbReference type="GO" id="GO:0043138">
    <property type="term" value="F:3'-5' DNA helicase activity"/>
    <property type="evidence" value="ECO:0007669"/>
    <property type="project" value="UniProtKB-EC"/>
</dbReference>
<dbReference type="Gene3D" id="1.10.10.160">
    <property type="match status" value="1"/>
</dbReference>
<dbReference type="PANTHER" id="PTHR11070">
    <property type="entry name" value="UVRD / RECB / PCRA DNA HELICASE FAMILY MEMBER"/>
    <property type="match status" value="1"/>
</dbReference>
<keyword evidence="6" id="KW-0238">DNA-binding</keyword>
<evidence type="ECO:0000256" key="12">
    <source>
        <dbReference type="SAM" id="MobiDB-lite"/>
    </source>
</evidence>
<dbReference type="PROSITE" id="PS51217">
    <property type="entry name" value="UVRD_HELICASE_CTER"/>
    <property type="match status" value="1"/>
</dbReference>
<reference evidence="15 16" key="1">
    <citation type="submission" date="2018-06" db="EMBL/GenBank/DDBJ databases">
        <title>Whole genome sequencing of Candida tropicalis (genome annotated by CSBL at Korea University).</title>
        <authorList>
            <person name="Ahn J."/>
        </authorList>
    </citation>
    <scope>NUCLEOTIDE SEQUENCE [LARGE SCALE GENOMIC DNA]</scope>
    <source>
        <strain evidence="15 16">ATCC 20962</strain>
    </source>
</reference>
<dbReference type="STRING" id="5486.A0A367XVW0"/>
<dbReference type="GO" id="GO:0000725">
    <property type="term" value="P:recombinational repair"/>
    <property type="evidence" value="ECO:0007669"/>
    <property type="project" value="TreeGrafter"/>
</dbReference>
<evidence type="ECO:0000259" key="13">
    <source>
        <dbReference type="PROSITE" id="PS51198"/>
    </source>
</evidence>
<evidence type="ECO:0000313" key="15">
    <source>
        <dbReference type="EMBL" id="RCK57756.1"/>
    </source>
</evidence>
<evidence type="ECO:0000256" key="5">
    <source>
        <dbReference type="ARBA" id="ARBA00022840"/>
    </source>
</evidence>
<dbReference type="Gene3D" id="1.10.486.10">
    <property type="entry name" value="PCRA, domain 4"/>
    <property type="match status" value="1"/>
</dbReference>
<dbReference type="GO" id="GO:0016787">
    <property type="term" value="F:hydrolase activity"/>
    <property type="evidence" value="ECO:0007669"/>
    <property type="project" value="UniProtKB-UniRule"/>
</dbReference>